<accession>A0A0C3F8S0</accession>
<name>A0A0C3F8S0_PILCF</name>
<evidence type="ECO:0000313" key="3">
    <source>
        <dbReference type="Proteomes" id="UP000054166"/>
    </source>
</evidence>
<evidence type="ECO:0000256" key="1">
    <source>
        <dbReference type="SAM" id="MobiDB-lite"/>
    </source>
</evidence>
<reference evidence="3" key="2">
    <citation type="submission" date="2015-01" db="EMBL/GenBank/DDBJ databases">
        <title>Evolutionary Origins and Diversification of the Mycorrhizal Mutualists.</title>
        <authorList>
            <consortium name="DOE Joint Genome Institute"/>
            <consortium name="Mycorrhizal Genomics Consortium"/>
            <person name="Kohler A."/>
            <person name="Kuo A."/>
            <person name="Nagy L.G."/>
            <person name="Floudas D."/>
            <person name="Copeland A."/>
            <person name="Barry K.W."/>
            <person name="Cichocki N."/>
            <person name="Veneault-Fourrey C."/>
            <person name="LaButti K."/>
            <person name="Lindquist E.A."/>
            <person name="Lipzen A."/>
            <person name="Lundell T."/>
            <person name="Morin E."/>
            <person name="Murat C."/>
            <person name="Riley R."/>
            <person name="Ohm R."/>
            <person name="Sun H."/>
            <person name="Tunlid A."/>
            <person name="Henrissat B."/>
            <person name="Grigoriev I.V."/>
            <person name="Hibbett D.S."/>
            <person name="Martin F."/>
        </authorList>
    </citation>
    <scope>NUCLEOTIDE SEQUENCE [LARGE SCALE GENOMIC DNA]</scope>
    <source>
        <strain evidence="3">F 1598</strain>
    </source>
</reference>
<reference evidence="2 3" key="1">
    <citation type="submission" date="2014-04" db="EMBL/GenBank/DDBJ databases">
        <authorList>
            <consortium name="DOE Joint Genome Institute"/>
            <person name="Kuo A."/>
            <person name="Tarkka M."/>
            <person name="Buscot F."/>
            <person name="Kohler A."/>
            <person name="Nagy L.G."/>
            <person name="Floudas D."/>
            <person name="Copeland A."/>
            <person name="Barry K.W."/>
            <person name="Cichocki N."/>
            <person name="Veneault-Fourrey C."/>
            <person name="LaButti K."/>
            <person name="Lindquist E.A."/>
            <person name="Lipzen A."/>
            <person name="Lundell T."/>
            <person name="Morin E."/>
            <person name="Murat C."/>
            <person name="Sun H."/>
            <person name="Tunlid A."/>
            <person name="Henrissat B."/>
            <person name="Grigoriev I.V."/>
            <person name="Hibbett D.S."/>
            <person name="Martin F."/>
            <person name="Nordberg H.P."/>
            <person name="Cantor M.N."/>
            <person name="Hua S.X."/>
        </authorList>
    </citation>
    <scope>NUCLEOTIDE SEQUENCE [LARGE SCALE GENOMIC DNA]</scope>
    <source>
        <strain evidence="2 3">F 1598</strain>
    </source>
</reference>
<dbReference type="HOGENOM" id="CLU_1461859_0_0_1"/>
<keyword evidence="3" id="KW-1185">Reference proteome</keyword>
<feature type="region of interest" description="Disordered" evidence="1">
    <location>
        <begin position="57"/>
        <end position="95"/>
    </location>
</feature>
<dbReference type="InParanoid" id="A0A0C3F8S0"/>
<dbReference type="AlphaFoldDB" id="A0A0C3F8S0"/>
<dbReference type="Proteomes" id="UP000054166">
    <property type="component" value="Unassembled WGS sequence"/>
</dbReference>
<gene>
    <name evidence="2" type="ORF">PILCRDRAFT_651176</name>
</gene>
<protein>
    <submittedName>
        <fullName evidence="2">Uncharacterized protein</fullName>
    </submittedName>
</protein>
<sequence length="185" mass="20461">MSWEFLADEKAGEEAVRITGTIVSMGSGEVLEVIFALQEISCMQKASLSPMLKSWGLPPPQLPSSDTNARNPHSHLVHNSPPSDENVPTARYTGSSDFRLSNEDIWCGLEPKGKVGRPPKDKVSIMIPTIRPAGKDGKEVLPGYLGSRLLARFNGLLIKVPILRHRHTRWASMVYISTHSKCFEQ</sequence>
<dbReference type="EMBL" id="KN833036">
    <property type="protein sequence ID" value="KIM76314.1"/>
    <property type="molecule type" value="Genomic_DNA"/>
</dbReference>
<organism evidence="2 3">
    <name type="scientific">Piloderma croceum (strain F 1598)</name>
    <dbReference type="NCBI Taxonomy" id="765440"/>
    <lineage>
        <taxon>Eukaryota</taxon>
        <taxon>Fungi</taxon>
        <taxon>Dikarya</taxon>
        <taxon>Basidiomycota</taxon>
        <taxon>Agaricomycotina</taxon>
        <taxon>Agaricomycetes</taxon>
        <taxon>Agaricomycetidae</taxon>
        <taxon>Atheliales</taxon>
        <taxon>Atheliaceae</taxon>
        <taxon>Piloderma</taxon>
    </lineage>
</organism>
<proteinExistence type="predicted"/>
<evidence type="ECO:0000313" key="2">
    <source>
        <dbReference type="EMBL" id="KIM76314.1"/>
    </source>
</evidence>